<evidence type="ECO:0000256" key="2">
    <source>
        <dbReference type="ARBA" id="ARBA00007251"/>
    </source>
</evidence>
<keyword evidence="3" id="KW-0963">Cytoplasm</keyword>
<evidence type="ECO:0000313" key="12">
    <source>
        <dbReference type="Proteomes" id="UP001519460"/>
    </source>
</evidence>
<keyword evidence="5" id="KW-0648">Protein biosynthesis</keyword>
<comment type="subcellular location">
    <subcellularLocation>
        <location evidence="1">Cytoplasm</location>
        <location evidence="1">Cytosol</location>
    </subcellularLocation>
</comment>
<dbReference type="EMBL" id="JACVVK020000556">
    <property type="protein sequence ID" value="KAK7466535.1"/>
    <property type="molecule type" value="Genomic_DNA"/>
</dbReference>
<reference evidence="11 12" key="1">
    <citation type="journal article" date="2023" name="Sci. Data">
        <title>Genome assembly of the Korean intertidal mud-creeper Batillaria attramentaria.</title>
        <authorList>
            <person name="Patra A.K."/>
            <person name="Ho P.T."/>
            <person name="Jun S."/>
            <person name="Lee S.J."/>
            <person name="Kim Y."/>
            <person name="Won Y.J."/>
        </authorList>
    </citation>
    <scope>NUCLEOTIDE SEQUENCE [LARGE SCALE GENOMIC DNA]</scope>
    <source>
        <strain evidence="11">Wonlab-2016</strain>
    </source>
</reference>
<evidence type="ECO:0000256" key="4">
    <source>
        <dbReference type="ARBA" id="ARBA00022540"/>
    </source>
</evidence>
<dbReference type="GO" id="GO:0005829">
    <property type="term" value="C:cytosol"/>
    <property type="evidence" value="ECO:0007669"/>
    <property type="project" value="UniProtKB-SubCell"/>
</dbReference>
<comment type="function">
    <text evidence="6">Acts as a component of the translation initiation factor 2B (eIF2B) complex, which catalyzes the exchange of GDP for GTP on eukaryotic initiation factor 2 (eIF2) gamma subunit. Its guanine nucleotide exchange factor activity is repressed when bound to eIF2 complex phosphorylated on the alpha subunit, thereby limiting the amount of methionyl-initiator methionine tRNA available to the ribosome and consequently global translation is repressed.</text>
</comment>
<evidence type="ECO:0000256" key="1">
    <source>
        <dbReference type="ARBA" id="ARBA00004514"/>
    </source>
</evidence>
<dbReference type="Proteomes" id="UP001519460">
    <property type="component" value="Unassembled WGS sequence"/>
</dbReference>
<dbReference type="Pfam" id="PF01008">
    <property type="entry name" value="IF-2B"/>
    <property type="match status" value="1"/>
</dbReference>
<proteinExistence type="inferred from homology"/>
<dbReference type="InterPro" id="IPR051501">
    <property type="entry name" value="eIF2B_alpha/beta/delta"/>
</dbReference>
<comment type="subunit">
    <text evidence="9">Component of the translation initiation factor 2B (eIF2B) complex which is a heterodecamer of two sets of five different subunits: alpha, beta, gamma, delta and epsilon. Subunits alpha, beta and delta comprise a regulatory subcomplex and subunits epsilon and gamma comprise a catalytic subcomplex. Within the complex, the hexameric regulatory complex resides at the center, with the two heterodimeric catalytic subcomplexes bound on opposite sides.</text>
</comment>
<dbReference type="InterPro" id="IPR037171">
    <property type="entry name" value="NagB/RpiA_transferase-like"/>
</dbReference>
<evidence type="ECO:0000256" key="9">
    <source>
        <dbReference type="ARBA" id="ARBA00046432"/>
    </source>
</evidence>
<accession>A0ABD0J8Y2</accession>
<evidence type="ECO:0000256" key="3">
    <source>
        <dbReference type="ARBA" id="ARBA00022490"/>
    </source>
</evidence>
<keyword evidence="4" id="KW-0396">Initiation factor</keyword>
<sequence length="308" mass="34428">MEAETKDGQEVQRHFTEITQTHPDISAGVAAIQTLLWFLETHKMETIAEIRARLAEAIKAMTQSDLSVPSIQSGCEQFVRFITLTNIQRADFEEIQKILIYRGTKFLQKHSNARERIAGKAHHFVTDGATILLHGYSRVVMRVLKEATAAQKHFRVYVTQSLPDGAGQRAYAELTALDIPTTVILDASVGYIMEKVDMVLVGAESVVENGGIINKIGTFSIAIQARAMNKPFYAVAETFKFARVYPLNQQDLPNEYKYRASTLRSGTDLQLEHPLVDYTPPSYITLLFSDIGILTPSAVSDELIKLYC</sequence>
<dbReference type="InterPro" id="IPR042529">
    <property type="entry name" value="IF_2B-like_C"/>
</dbReference>
<dbReference type="Gene3D" id="1.20.120.1070">
    <property type="entry name" value="Translation initiation factor eIF-2B, N-terminal domain"/>
    <property type="match status" value="1"/>
</dbReference>
<dbReference type="SUPFAM" id="SSF100950">
    <property type="entry name" value="NagB/RpiA/CoA transferase-like"/>
    <property type="match status" value="1"/>
</dbReference>
<evidence type="ECO:0000313" key="11">
    <source>
        <dbReference type="EMBL" id="KAK7466535.1"/>
    </source>
</evidence>
<evidence type="ECO:0000256" key="7">
    <source>
        <dbReference type="ARBA" id="ARBA00044208"/>
    </source>
</evidence>
<dbReference type="GO" id="GO:0003743">
    <property type="term" value="F:translation initiation factor activity"/>
    <property type="evidence" value="ECO:0007669"/>
    <property type="project" value="UniProtKB-KW"/>
</dbReference>
<protein>
    <recommendedName>
        <fullName evidence="7">Translation initiation factor eIF2B subunit alpha</fullName>
    </recommendedName>
    <alternativeName>
        <fullName evidence="8">eIF2B GDP-GTP exchange factor subunit alpha</fullName>
    </alternativeName>
</protein>
<dbReference type="PANTHER" id="PTHR45860">
    <property type="entry name" value="TRANSLATION INITIATION FACTOR EIF-2B SUBUNIT ALPHA"/>
    <property type="match status" value="1"/>
</dbReference>
<dbReference type="InterPro" id="IPR000649">
    <property type="entry name" value="IF-2B-related"/>
</dbReference>
<comment type="similarity">
    <text evidence="2 10">Belongs to the eIF-2B alpha/beta/delta subunits family.</text>
</comment>
<name>A0ABD0J8Y2_9CAEN</name>
<evidence type="ECO:0000256" key="8">
    <source>
        <dbReference type="ARBA" id="ARBA00044236"/>
    </source>
</evidence>
<dbReference type="InterPro" id="IPR042528">
    <property type="entry name" value="elF-2B_alpha_N"/>
</dbReference>
<dbReference type="AlphaFoldDB" id="A0ABD0J8Y2"/>
<dbReference type="Gene3D" id="3.40.50.10470">
    <property type="entry name" value="Translation initiation factor eif-2b, domain 2"/>
    <property type="match status" value="1"/>
</dbReference>
<comment type="caution">
    <text evidence="11">The sequence shown here is derived from an EMBL/GenBank/DDBJ whole genome shotgun (WGS) entry which is preliminary data.</text>
</comment>
<evidence type="ECO:0000256" key="10">
    <source>
        <dbReference type="RuleBase" id="RU003814"/>
    </source>
</evidence>
<evidence type="ECO:0000256" key="5">
    <source>
        <dbReference type="ARBA" id="ARBA00022917"/>
    </source>
</evidence>
<dbReference type="FunFam" id="3.40.50.10470:FF:000001">
    <property type="entry name" value="Translation initiation factor eIF-2B subunit alpha"/>
    <property type="match status" value="1"/>
</dbReference>
<evidence type="ECO:0000256" key="6">
    <source>
        <dbReference type="ARBA" id="ARBA00043898"/>
    </source>
</evidence>
<gene>
    <name evidence="11" type="ORF">BaRGS_00037357</name>
</gene>
<dbReference type="PANTHER" id="PTHR45860:SF1">
    <property type="entry name" value="TRANSLATION INITIATION FACTOR EIF-2B SUBUNIT ALPHA"/>
    <property type="match status" value="1"/>
</dbReference>
<organism evidence="11 12">
    <name type="scientific">Batillaria attramentaria</name>
    <dbReference type="NCBI Taxonomy" id="370345"/>
    <lineage>
        <taxon>Eukaryota</taxon>
        <taxon>Metazoa</taxon>
        <taxon>Spiralia</taxon>
        <taxon>Lophotrochozoa</taxon>
        <taxon>Mollusca</taxon>
        <taxon>Gastropoda</taxon>
        <taxon>Caenogastropoda</taxon>
        <taxon>Sorbeoconcha</taxon>
        <taxon>Cerithioidea</taxon>
        <taxon>Batillariidae</taxon>
        <taxon>Batillaria</taxon>
    </lineage>
</organism>
<keyword evidence="12" id="KW-1185">Reference proteome</keyword>